<keyword evidence="2" id="KW-1185">Reference proteome</keyword>
<dbReference type="EMBL" id="FNGO01000019">
    <property type="protein sequence ID" value="SDM17237.1"/>
    <property type="molecule type" value="Genomic_DNA"/>
</dbReference>
<dbReference type="Proteomes" id="UP000199476">
    <property type="component" value="Unassembled WGS sequence"/>
</dbReference>
<name>A0A1G9R2Z9_9FIRM</name>
<evidence type="ECO:0000313" key="1">
    <source>
        <dbReference type="EMBL" id="SDM17237.1"/>
    </source>
</evidence>
<proteinExistence type="predicted"/>
<gene>
    <name evidence="1" type="ORF">SAMN04488692_11948</name>
</gene>
<reference evidence="1 2" key="1">
    <citation type="submission" date="2016-10" db="EMBL/GenBank/DDBJ databases">
        <authorList>
            <person name="de Groot N.N."/>
        </authorList>
    </citation>
    <scope>NUCLEOTIDE SEQUENCE [LARGE SCALE GENOMIC DNA]</scope>
    <source>
        <strain evidence="1 2">SLAS-1</strain>
    </source>
</reference>
<sequence>MTGRKQNTIFGEKMIAEAMKLEEEETTHTFYMSNKKDNQFIDIDYTESEKQLLNNYYDKKLTLENLKELNENFTLVGITGKRPSDVAIEKTNSAELSEIMAIKEEGIVYDTDELEYLTENEDWIENDSLRFTPGGAPGMIYILPETDFQSMVVEFYSTVDNVYRTERKEVK</sequence>
<organism evidence="1 2">
    <name type="scientific">Halarsenatibacter silvermanii</name>
    <dbReference type="NCBI Taxonomy" id="321763"/>
    <lineage>
        <taxon>Bacteria</taxon>
        <taxon>Bacillati</taxon>
        <taxon>Bacillota</taxon>
        <taxon>Clostridia</taxon>
        <taxon>Halanaerobiales</taxon>
        <taxon>Halarsenatibacteraceae</taxon>
        <taxon>Halarsenatibacter</taxon>
    </lineage>
</organism>
<evidence type="ECO:0000313" key="2">
    <source>
        <dbReference type="Proteomes" id="UP000199476"/>
    </source>
</evidence>
<accession>A0A1G9R2Z9</accession>
<dbReference type="AlphaFoldDB" id="A0A1G9R2Z9"/>
<protein>
    <submittedName>
        <fullName evidence="1">Uncharacterized protein</fullName>
    </submittedName>
</protein>